<protein>
    <submittedName>
        <fullName evidence="2">Interleukin-34</fullName>
    </submittedName>
</protein>
<dbReference type="EMBL" id="JAGXEW010000017">
    <property type="protein sequence ID" value="KAK1161845.1"/>
    <property type="molecule type" value="Genomic_DNA"/>
</dbReference>
<dbReference type="PRINTS" id="PR01938">
    <property type="entry name" value="INTRLEUKIN34"/>
</dbReference>
<dbReference type="InterPro" id="IPR038328">
    <property type="entry name" value="IL-34_sf"/>
</dbReference>
<dbReference type="GO" id="GO:0005157">
    <property type="term" value="F:macrophage colony-stimulating factor receptor binding"/>
    <property type="evidence" value="ECO:0007669"/>
    <property type="project" value="InterPro"/>
</dbReference>
<dbReference type="Pfam" id="PF15036">
    <property type="entry name" value="IL34"/>
    <property type="match status" value="1"/>
</dbReference>
<dbReference type="GO" id="GO:0005615">
    <property type="term" value="C:extracellular space"/>
    <property type="evidence" value="ECO:0007669"/>
    <property type="project" value="InterPro"/>
</dbReference>
<name>A0AAD8D386_ACIOX</name>
<dbReference type="GO" id="GO:0045657">
    <property type="term" value="P:positive regulation of monocyte differentiation"/>
    <property type="evidence" value="ECO:0007669"/>
    <property type="project" value="TreeGrafter"/>
</dbReference>
<dbReference type="GO" id="GO:0045651">
    <property type="term" value="P:positive regulation of macrophage differentiation"/>
    <property type="evidence" value="ECO:0007669"/>
    <property type="project" value="TreeGrafter"/>
</dbReference>
<dbReference type="PANTHER" id="PTHR28606">
    <property type="entry name" value="INTERLEUKIN-34"/>
    <property type="match status" value="1"/>
</dbReference>
<sequence length="196" mass="23222">MQPTSKPWAFFTLITGVLSVLPPLAMSSTDMCRCLYPLERELRYSNRLQFTKHNFPINYTILVHHEEVLRISNITRLSASLKSRGEEDIEGSLQRIWLYINKEVMKKIRMVLPEEHPSQRYISDLEGLLKLIQMHFPQSEEWEFPELLQEIYDALMNHEPALWKKVKPKAAFDNCCKTMKLLFECDWNGRRHTFAH</sequence>
<comment type="caution">
    <text evidence="2">The sequence shown here is derived from an EMBL/GenBank/DDBJ whole genome shotgun (WGS) entry which is preliminary data.</text>
</comment>
<evidence type="ECO:0000313" key="2">
    <source>
        <dbReference type="EMBL" id="KAK1161845.1"/>
    </source>
</evidence>
<accession>A0AAD8D386</accession>
<evidence type="ECO:0000313" key="3">
    <source>
        <dbReference type="Proteomes" id="UP001230051"/>
    </source>
</evidence>
<gene>
    <name evidence="2" type="primary">Il34</name>
    <name evidence="2" type="ORF">AOXY_G18055</name>
</gene>
<evidence type="ECO:0000256" key="1">
    <source>
        <dbReference type="SAM" id="SignalP"/>
    </source>
</evidence>
<organism evidence="2 3">
    <name type="scientific">Acipenser oxyrinchus oxyrinchus</name>
    <dbReference type="NCBI Taxonomy" id="40147"/>
    <lineage>
        <taxon>Eukaryota</taxon>
        <taxon>Metazoa</taxon>
        <taxon>Chordata</taxon>
        <taxon>Craniata</taxon>
        <taxon>Vertebrata</taxon>
        <taxon>Euteleostomi</taxon>
        <taxon>Actinopterygii</taxon>
        <taxon>Chondrostei</taxon>
        <taxon>Acipenseriformes</taxon>
        <taxon>Acipenseridae</taxon>
        <taxon>Acipenser</taxon>
    </lineage>
</organism>
<keyword evidence="1" id="KW-0732">Signal</keyword>
<dbReference type="GO" id="GO:0008284">
    <property type="term" value="P:positive regulation of cell population proliferation"/>
    <property type="evidence" value="ECO:0007669"/>
    <property type="project" value="InterPro"/>
</dbReference>
<keyword evidence="3" id="KW-1185">Reference proteome</keyword>
<proteinExistence type="predicted"/>
<dbReference type="Gene3D" id="1.20.1250.80">
    <property type="entry name" value="Interleukin-34"/>
    <property type="match status" value="1"/>
</dbReference>
<feature type="chain" id="PRO_5041915893" evidence="1">
    <location>
        <begin position="20"/>
        <end position="196"/>
    </location>
</feature>
<dbReference type="Proteomes" id="UP001230051">
    <property type="component" value="Unassembled WGS sequence"/>
</dbReference>
<dbReference type="AlphaFoldDB" id="A0AAD8D386"/>
<feature type="signal peptide" evidence="1">
    <location>
        <begin position="1"/>
        <end position="19"/>
    </location>
</feature>
<reference evidence="2" key="1">
    <citation type="submission" date="2022-02" db="EMBL/GenBank/DDBJ databases">
        <title>Atlantic sturgeon de novo genome assembly.</title>
        <authorList>
            <person name="Stock M."/>
            <person name="Klopp C."/>
            <person name="Guiguen Y."/>
            <person name="Cabau C."/>
            <person name="Parinello H."/>
            <person name="Santidrian Yebra-Pimentel E."/>
            <person name="Kuhl H."/>
            <person name="Dirks R.P."/>
            <person name="Guessner J."/>
            <person name="Wuertz S."/>
            <person name="Du K."/>
            <person name="Schartl M."/>
        </authorList>
    </citation>
    <scope>NUCLEOTIDE SEQUENCE</scope>
    <source>
        <strain evidence="2">STURGEONOMICS-FGT-2020</strain>
        <tissue evidence="2">Whole blood</tissue>
    </source>
</reference>
<dbReference type="PANTHER" id="PTHR28606:SF1">
    <property type="entry name" value="INTERLEUKIN-34"/>
    <property type="match status" value="1"/>
</dbReference>
<dbReference type="InterPro" id="IPR020415">
    <property type="entry name" value="IL-34"/>
</dbReference>